<reference evidence="1 2" key="1">
    <citation type="journal article" date="2016" name="Nat. Commun.">
        <title>Thousands of microbial genomes shed light on interconnected biogeochemical processes in an aquifer system.</title>
        <authorList>
            <person name="Anantharaman K."/>
            <person name="Brown C.T."/>
            <person name="Hug L.A."/>
            <person name="Sharon I."/>
            <person name="Castelle C.J."/>
            <person name="Probst A.J."/>
            <person name="Thomas B.C."/>
            <person name="Singh A."/>
            <person name="Wilkins M.J."/>
            <person name="Karaoz U."/>
            <person name="Brodie E.L."/>
            <person name="Williams K.H."/>
            <person name="Hubbard S.S."/>
            <person name="Banfield J.F."/>
        </authorList>
    </citation>
    <scope>NUCLEOTIDE SEQUENCE [LARGE SCALE GENOMIC DNA]</scope>
</reference>
<evidence type="ECO:0000313" key="1">
    <source>
        <dbReference type="EMBL" id="OHA34381.1"/>
    </source>
</evidence>
<gene>
    <name evidence="1" type="ORF">A2938_00830</name>
</gene>
<comment type="caution">
    <text evidence="1">The sequence shown here is derived from an EMBL/GenBank/DDBJ whole genome shotgun (WGS) entry which is preliminary data.</text>
</comment>
<protein>
    <submittedName>
        <fullName evidence="1">Uncharacterized protein</fullName>
    </submittedName>
</protein>
<name>A0A1G2NG57_9BACT</name>
<evidence type="ECO:0000313" key="2">
    <source>
        <dbReference type="Proteomes" id="UP000177797"/>
    </source>
</evidence>
<dbReference type="AlphaFoldDB" id="A0A1G2NG57"/>
<accession>A0A1G2NG57</accession>
<organism evidence="1 2">
    <name type="scientific">Candidatus Taylorbacteria bacterium RIFCSPLOWO2_01_FULL_48_100</name>
    <dbReference type="NCBI Taxonomy" id="1802322"/>
    <lineage>
        <taxon>Bacteria</taxon>
        <taxon>Candidatus Tayloriibacteriota</taxon>
    </lineage>
</organism>
<proteinExistence type="predicted"/>
<dbReference type="Proteomes" id="UP000177797">
    <property type="component" value="Unassembled WGS sequence"/>
</dbReference>
<dbReference type="EMBL" id="MHSA01000012">
    <property type="protein sequence ID" value="OHA34381.1"/>
    <property type="molecule type" value="Genomic_DNA"/>
</dbReference>
<sequence>MKTKELRARKRATVAKLPASLKRLPGTVIVSAQPRCIVAKCFTDKSVFAYRDYNFNSWLPKTLPVSVEIGVSGYELTDTTTEAEMAKVGKKFTNLSQIENLILRTEKGENHGLVTNGYANIFFLQVGASVFMVHAYRYDDRWSLCLYRFSARNAWYAESRFFSPAT</sequence>